<dbReference type="GO" id="GO:0010274">
    <property type="term" value="P:hydrotropism"/>
    <property type="evidence" value="ECO:0007669"/>
    <property type="project" value="InterPro"/>
</dbReference>
<dbReference type="InterPro" id="IPR006460">
    <property type="entry name" value="MIZ1-like_pln"/>
</dbReference>
<evidence type="ECO:0000313" key="1">
    <source>
        <dbReference type="EMBL" id="KAK3028568.1"/>
    </source>
</evidence>
<name>A0AA88WP78_9ASTE</name>
<evidence type="ECO:0000313" key="2">
    <source>
        <dbReference type="Proteomes" id="UP001188597"/>
    </source>
</evidence>
<reference evidence="1" key="1">
    <citation type="submission" date="2022-12" db="EMBL/GenBank/DDBJ databases">
        <title>Draft genome assemblies for two species of Escallonia (Escalloniales).</title>
        <authorList>
            <person name="Chanderbali A."/>
            <person name="Dervinis C."/>
            <person name="Anghel I."/>
            <person name="Soltis D."/>
            <person name="Soltis P."/>
            <person name="Zapata F."/>
        </authorList>
    </citation>
    <scope>NUCLEOTIDE SEQUENCE</scope>
    <source>
        <strain evidence="1">UCBG64.0493</strain>
        <tissue evidence="1">Leaf</tissue>
    </source>
</reference>
<accession>A0AA88WP78</accession>
<protein>
    <submittedName>
        <fullName evidence="1">Uncharacterized protein</fullName>
    </submittedName>
</protein>
<dbReference type="EMBL" id="JAVXUP010000413">
    <property type="protein sequence ID" value="KAK3028568.1"/>
    <property type="molecule type" value="Genomic_DNA"/>
</dbReference>
<dbReference type="AlphaFoldDB" id="A0AA88WP78"/>
<organism evidence="1 2">
    <name type="scientific">Escallonia herrerae</name>
    <dbReference type="NCBI Taxonomy" id="1293975"/>
    <lineage>
        <taxon>Eukaryota</taxon>
        <taxon>Viridiplantae</taxon>
        <taxon>Streptophyta</taxon>
        <taxon>Embryophyta</taxon>
        <taxon>Tracheophyta</taxon>
        <taxon>Spermatophyta</taxon>
        <taxon>Magnoliopsida</taxon>
        <taxon>eudicotyledons</taxon>
        <taxon>Gunneridae</taxon>
        <taxon>Pentapetalae</taxon>
        <taxon>asterids</taxon>
        <taxon>campanulids</taxon>
        <taxon>Escalloniales</taxon>
        <taxon>Escalloniaceae</taxon>
        <taxon>Escallonia</taxon>
    </lineage>
</organism>
<proteinExistence type="predicted"/>
<comment type="caution">
    <text evidence="1">The sequence shown here is derived from an EMBL/GenBank/DDBJ whole genome shotgun (WGS) entry which is preliminary data.</text>
</comment>
<dbReference type="Proteomes" id="UP001188597">
    <property type="component" value="Unassembled WGS sequence"/>
</dbReference>
<sequence length="120" mass="13622">MEESDAPGEPFWSRYFAQYILGALRRSLDISASLEKKNEGWGNDCVTEKWKMQDAVAPIMMSAGVLLGSENGDGSEGELKYMRAKFERVVESSFEPESFIQLVLHLKQKFSSTMDVKYQL</sequence>
<keyword evidence="2" id="KW-1185">Reference proteome</keyword>
<gene>
    <name evidence="1" type="ORF">RJ639_039259</name>
</gene>
<dbReference type="Pfam" id="PF04759">
    <property type="entry name" value="DUF617"/>
    <property type="match status" value="1"/>
</dbReference>